<organism evidence="2 3">
    <name type="scientific">Pleuronectes platessa</name>
    <name type="common">European plaice</name>
    <dbReference type="NCBI Taxonomy" id="8262"/>
    <lineage>
        <taxon>Eukaryota</taxon>
        <taxon>Metazoa</taxon>
        <taxon>Chordata</taxon>
        <taxon>Craniata</taxon>
        <taxon>Vertebrata</taxon>
        <taxon>Euteleostomi</taxon>
        <taxon>Actinopterygii</taxon>
        <taxon>Neopterygii</taxon>
        <taxon>Teleostei</taxon>
        <taxon>Neoteleostei</taxon>
        <taxon>Acanthomorphata</taxon>
        <taxon>Carangaria</taxon>
        <taxon>Pleuronectiformes</taxon>
        <taxon>Pleuronectoidei</taxon>
        <taxon>Pleuronectidae</taxon>
        <taxon>Pleuronectes</taxon>
    </lineage>
</organism>
<feature type="compositionally biased region" description="Low complexity" evidence="1">
    <location>
        <begin position="147"/>
        <end position="162"/>
    </location>
</feature>
<comment type="caution">
    <text evidence="2">The sequence shown here is derived from an EMBL/GenBank/DDBJ whole genome shotgun (WGS) entry which is preliminary data.</text>
</comment>
<feature type="compositionally biased region" description="Polar residues" evidence="1">
    <location>
        <begin position="105"/>
        <end position="115"/>
    </location>
</feature>
<feature type="compositionally biased region" description="Polar residues" evidence="1">
    <location>
        <begin position="375"/>
        <end position="391"/>
    </location>
</feature>
<evidence type="ECO:0000313" key="2">
    <source>
        <dbReference type="EMBL" id="CAB1423912.1"/>
    </source>
</evidence>
<feature type="region of interest" description="Disordered" evidence="1">
    <location>
        <begin position="305"/>
        <end position="332"/>
    </location>
</feature>
<feature type="region of interest" description="Disordered" evidence="1">
    <location>
        <begin position="357"/>
        <end position="398"/>
    </location>
</feature>
<dbReference type="EMBL" id="CADEAL010000691">
    <property type="protein sequence ID" value="CAB1423912.1"/>
    <property type="molecule type" value="Genomic_DNA"/>
</dbReference>
<evidence type="ECO:0000256" key="1">
    <source>
        <dbReference type="SAM" id="MobiDB-lite"/>
    </source>
</evidence>
<proteinExistence type="predicted"/>
<sequence>MLTKREGKKLLQTGKELRSTQHQRSLFYNSTITRPDKYYQPPTYKMIKGSIASDGTVSIACDKCCQMNKKGSSGKNVSHGDGMGKQRLGRVITHSQEPRELPMSPVSTSRATPTSHQRRWSADLSKSGSPHVITVRKNKKEPQPPQRRASLSAASDALSRRSSCPHIRILSSASSSSSSSSTSSSCSSPPPIQTSAITGHDPLGWRLRPKSSFTTTQARANRLSLQIPLPVVVPDCKSRTVPNSTPDNSLMQDRPPKIKPPVGAKPSRRRHSDSSAFLRSPARPLPLVTLEVLCSVRLRRVTHSDESDDVFSGGSEVESPVTPQRKIPPPVPEKTFMARRMAKLIAHSAHRCAPVSTKTIEEDINSRVKPKSKQAHQTAKSGLHLDTSSSPRFPGREI</sequence>
<feature type="region of interest" description="Disordered" evidence="1">
    <location>
        <begin position="94"/>
        <end position="208"/>
    </location>
</feature>
<accession>A0A9N7U4L0</accession>
<feature type="region of interest" description="Disordered" evidence="1">
    <location>
        <begin position="235"/>
        <end position="276"/>
    </location>
</feature>
<keyword evidence="3" id="KW-1185">Reference proteome</keyword>
<feature type="compositionally biased region" description="Polar residues" evidence="1">
    <location>
        <begin position="240"/>
        <end position="251"/>
    </location>
</feature>
<protein>
    <submittedName>
        <fullName evidence="2">Uncharacterized protein</fullName>
    </submittedName>
</protein>
<dbReference type="AlphaFoldDB" id="A0A9N7U4L0"/>
<reference evidence="2" key="1">
    <citation type="submission" date="2020-03" db="EMBL/GenBank/DDBJ databases">
        <authorList>
            <person name="Weist P."/>
        </authorList>
    </citation>
    <scope>NUCLEOTIDE SEQUENCE</scope>
</reference>
<gene>
    <name evidence="2" type="ORF">PLEPLA_LOCUS11833</name>
</gene>
<evidence type="ECO:0000313" key="3">
    <source>
        <dbReference type="Proteomes" id="UP001153269"/>
    </source>
</evidence>
<dbReference type="Proteomes" id="UP001153269">
    <property type="component" value="Unassembled WGS sequence"/>
</dbReference>
<name>A0A9N7U4L0_PLEPL</name>
<feature type="compositionally biased region" description="Low complexity" evidence="1">
    <location>
        <begin position="171"/>
        <end position="187"/>
    </location>
</feature>